<dbReference type="PANTHER" id="PTHR12631">
    <property type="entry name" value="ALPHA-L-IDURONIDASE"/>
    <property type="match status" value="1"/>
</dbReference>
<keyword evidence="1" id="KW-1185">Reference proteome</keyword>
<accession>A0A8B6X4N4</accession>
<dbReference type="Proteomes" id="UP000675920">
    <property type="component" value="Unplaced"/>
</dbReference>
<dbReference type="InterPro" id="IPR017853">
    <property type="entry name" value="GH"/>
</dbReference>
<evidence type="ECO:0000313" key="1">
    <source>
        <dbReference type="Proteomes" id="UP000675920"/>
    </source>
</evidence>
<dbReference type="InterPro" id="IPR051923">
    <property type="entry name" value="Glycosyl_Hydrolase_39"/>
</dbReference>
<dbReference type="SUPFAM" id="SSF51445">
    <property type="entry name" value="(Trans)glycosidases"/>
    <property type="match status" value="1"/>
</dbReference>
<evidence type="ECO:0000313" key="2">
    <source>
        <dbReference type="RefSeq" id="WP_028311767.1"/>
    </source>
</evidence>
<dbReference type="AlphaFoldDB" id="A0A8B6X4N4"/>
<reference evidence="2" key="1">
    <citation type="submission" date="2025-08" db="UniProtKB">
        <authorList>
            <consortium name="RefSeq"/>
        </authorList>
    </citation>
    <scope>IDENTIFICATION</scope>
</reference>
<dbReference type="PANTHER" id="PTHR12631:SF10">
    <property type="entry name" value="BETA-XYLOSIDASE-LIKE PROTEIN-RELATED"/>
    <property type="match status" value="1"/>
</dbReference>
<organism evidence="1 2">
    <name type="scientific">Derxia gummosa DSM 723</name>
    <dbReference type="NCBI Taxonomy" id="1121388"/>
    <lineage>
        <taxon>Bacteria</taxon>
        <taxon>Pseudomonadati</taxon>
        <taxon>Pseudomonadota</taxon>
        <taxon>Betaproteobacteria</taxon>
        <taxon>Burkholderiales</taxon>
        <taxon>Alcaligenaceae</taxon>
        <taxon>Derxia</taxon>
    </lineage>
</organism>
<dbReference type="Gene3D" id="3.20.20.80">
    <property type="entry name" value="Glycosidases"/>
    <property type="match status" value="1"/>
</dbReference>
<dbReference type="RefSeq" id="WP_028311767.1">
    <property type="nucleotide sequence ID" value="NZ_AXWS01000013.1"/>
</dbReference>
<proteinExistence type="predicted"/>
<dbReference type="GO" id="GO:0004553">
    <property type="term" value="F:hydrolase activity, hydrolyzing O-glycosyl compounds"/>
    <property type="evidence" value="ECO:0007669"/>
    <property type="project" value="TreeGrafter"/>
</dbReference>
<name>A0A8B6X4N4_9BURK</name>
<sequence length="392" mass="42506">MRHDHLLVRSAIALLTGLCLTGAQAGSRVWSFGVGTHLAQGESASETQRLLLRLGPAEPGLRDEAYWSDIERVPGELRESRNFEKLRQVMCDSPRAGASVLVLGYGNPAYDDGGRPTSDAAIAAYTRYARFVVSRCPNVGFVEVWNEWNLTTGAGMKRAGPGTPEAYFRLHVAVARALREDGYRGRILAGAVGGDRPDWRFTRRLLELGIGAYADGYSIHLYNFALRSKGGIGEFRTRVTALDQLLSASRDASQLPIYVTEYGWPTGGSDIELAPAAAARELLDTSLMLMSMPRVAGAWIYELLDRGDRAAGVESNFGLFRRDGSGKPTHCVARWLGTLASQRAEVRALGAPAGSGYLIRTGDRTTTIVLDPTAAEDGARRRALDAITTCDN</sequence>
<protein>
    <submittedName>
        <fullName evidence="2">Uncharacterized protein</fullName>
    </submittedName>
</protein>
<dbReference type="OrthoDB" id="912485at2"/>